<evidence type="ECO:0000256" key="1">
    <source>
        <dbReference type="SAM" id="MobiDB-lite"/>
    </source>
</evidence>
<proteinExistence type="predicted"/>
<feature type="region of interest" description="Disordered" evidence="1">
    <location>
        <begin position="1"/>
        <end position="58"/>
    </location>
</feature>
<feature type="domain" description="DUF7587" evidence="2">
    <location>
        <begin position="61"/>
        <end position="210"/>
    </location>
</feature>
<name>A0A0D2JZN6_9EURO</name>
<dbReference type="AlphaFoldDB" id="A0A0D2JZN6"/>
<dbReference type="OrthoDB" id="4157530at2759"/>
<evidence type="ECO:0000313" key="4">
    <source>
        <dbReference type="Proteomes" id="UP000053411"/>
    </source>
</evidence>
<organism evidence="3 4">
    <name type="scientific">Fonsecaea multimorphosa CBS 102226</name>
    <dbReference type="NCBI Taxonomy" id="1442371"/>
    <lineage>
        <taxon>Eukaryota</taxon>
        <taxon>Fungi</taxon>
        <taxon>Dikarya</taxon>
        <taxon>Ascomycota</taxon>
        <taxon>Pezizomycotina</taxon>
        <taxon>Eurotiomycetes</taxon>
        <taxon>Chaetothyriomycetidae</taxon>
        <taxon>Chaetothyriales</taxon>
        <taxon>Herpotrichiellaceae</taxon>
        <taxon>Fonsecaea</taxon>
    </lineage>
</organism>
<evidence type="ECO:0000313" key="3">
    <source>
        <dbReference type="EMBL" id="KIX96074.1"/>
    </source>
</evidence>
<dbReference type="VEuPathDB" id="FungiDB:Z520_08329"/>
<sequence>MATDSSFYESCSSGTWDTEANSDSGEDNRRVDDNDFPNTAQRLNPRLKLTFNNRGKETQQRPRLLFRAFEPEHGLRARCFQGLSPLAPLPAPSTYDHNKFKDSAYRHLIQDKTFSSPFLSFTENPHRALGAHLAKSPERRSLAILDHNILEEEYRKAYGTDTGIWLVPELVKEYDFNDLRKVDHDPSLHNVVKRQRPYTGIGEFLIWGSVLCDPVAVLSYEEALQVFEVLDKLKKSKAVVSYSSGVIVGQCLKGIPQMYKAVVARKLVRAFEIKGYGKARDNIHLEEFMEGVETVSPDPSDYGPISNELDLSQVRTETVKILGSTRNTKMKQSTVEAPEITSFDGVEISQSQQHISQVVDSGHDVFRRELEIWAAVPTPTPPPHNMEQAPIPRQNPTVCQPEKASSSANVIDLTLEDIHQSHTSEKVALSKDTNKVNRNKLSQRYAVTRTRRTTLNSSIKNVDRQKFGSHRINSPSLSEDDDEVQVIAERKYYTRRRLIRRTTRTEKSKTVITIRSRSVSEGIVFNQRR</sequence>
<reference evidence="3 4" key="1">
    <citation type="submission" date="2015-01" db="EMBL/GenBank/DDBJ databases">
        <title>The Genome Sequence of Fonsecaea multimorphosa CBS 102226.</title>
        <authorList>
            <consortium name="The Broad Institute Genomics Platform"/>
            <person name="Cuomo C."/>
            <person name="de Hoog S."/>
            <person name="Gorbushina A."/>
            <person name="Stielow B."/>
            <person name="Teixiera M."/>
            <person name="Abouelleil A."/>
            <person name="Chapman S.B."/>
            <person name="Priest M."/>
            <person name="Young S.K."/>
            <person name="Wortman J."/>
            <person name="Nusbaum C."/>
            <person name="Birren B."/>
        </authorList>
    </citation>
    <scope>NUCLEOTIDE SEQUENCE [LARGE SCALE GENOMIC DNA]</scope>
    <source>
        <strain evidence="3 4">CBS 102226</strain>
    </source>
</reference>
<dbReference type="Pfam" id="PF24494">
    <property type="entry name" value="DUF7587"/>
    <property type="match status" value="1"/>
</dbReference>
<accession>A0A0D2JZN6</accession>
<keyword evidence="4" id="KW-1185">Reference proteome</keyword>
<dbReference type="GeneID" id="27714075"/>
<dbReference type="InterPro" id="IPR056009">
    <property type="entry name" value="DUF7587"/>
</dbReference>
<dbReference type="EMBL" id="KN848079">
    <property type="protein sequence ID" value="KIX96074.1"/>
    <property type="molecule type" value="Genomic_DNA"/>
</dbReference>
<dbReference type="Proteomes" id="UP000053411">
    <property type="component" value="Unassembled WGS sequence"/>
</dbReference>
<protein>
    <recommendedName>
        <fullName evidence="2">DUF7587 domain-containing protein</fullName>
    </recommendedName>
</protein>
<evidence type="ECO:0000259" key="2">
    <source>
        <dbReference type="Pfam" id="PF24494"/>
    </source>
</evidence>
<gene>
    <name evidence="3" type="ORF">Z520_08329</name>
</gene>
<dbReference type="RefSeq" id="XP_016630197.1">
    <property type="nucleotide sequence ID" value="XM_016778826.1"/>
</dbReference>
<feature type="compositionally biased region" description="Polar residues" evidence="1">
    <location>
        <begin position="1"/>
        <end position="23"/>
    </location>
</feature>